<accession>A0A1G7G649</accession>
<evidence type="ECO:0000256" key="6">
    <source>
        <dbReference type="ARBA" id="ARBA00023082"/>
    </source>
</evidence>
<dbReference type="EMBL" id="FNAY01000004">
    <property type="protein sequence ID" value="SDE83555.1"/>
    <property type="molecule type" value="Genomic_DNA"/>
</dbReference>
<evidence type="ECO:0000256" key="4">
    <source>
        <dbReference type="ARBA" id="ARBA00022695"/>
    </source>
</evidence>
<protein>
    <recommendedName>
        <fullName evidence="9">RNA polymerase sigma-54 factor</fullName>
    </recommendedName>
</protein>
<proteinExistence type="inferred from homology"/>
<dbReference type="AlphaFoldDB" id="A0A1G7G649"/>
<comment type="function">
    <text evidence="9">Sigma factors are initiation factors that promote the attachment of RNA polymerase to specific initiation sites and are then released.</text>
</comment>
<comment type="similarity">
    <text evidence="1 9">Belongs to the sigma-54 factor family.</text>
</comment>
<dbReference type="Pfam" id="PF04552">
    <property type="entry name" value="Sigma54_DBD"/>
    <property type="match status" value="1"/>
</dbReference>
<evidence type="ECO:0000256" key="8">
    <source>
        <dbReference type="ARBA" id="ARBA00023163"/>
    </source>
</evidence>
<keyword evidence="5 9" id="KW-0805">Transcription regulation</keyword>
<keyword evidence="2 9" id="KW-0240">DNA-directed RNA polymerase</keyword>
<keyword evidence="7 9" id="KW-0238">DNA-binding</keyword>
<dbReference type="PANTHER" id="PTHR32248:SF4">
    <property type="entry name" value="RNA POLYMERASE SIGMA-54 FACTOR"/>
    <property type="match status" value="1"/>
</dbReference>
<dbReference type="PANTHER" id="PTHR32248">
    <property type="entry name" value="RNA POLYMERASE SIGMA-54 FACTOR"/>
    <property type="match status" value="1"/>
</dbReference>
<name>A0A1G7G649_RHOCA</name>
<keyword evidence="3 9" id="KW-0808">Transferase</keyword>
<dbReference type="NCBIfam" id="TIGR02395">
    <property type="entry name" value="rpoN_sigma"/>
    <property type="match status" value="1"/>
</dbReference>
<dbReference type="InterPro" id="IPR000394">
    <property type="entry name" value="RNA_pol_sigma_54"/>
</dbReference>
<dbReference type="Pfam" id="PF00309">
    <property type="entry name" value="Sigma54_AID"/>
    <property type="match status" value="1"/>
</dbReference>
<feature type="domain" description="RNA polymerase sigma factor 54 core-binding" evidence="11">
    <location>
        <begin position="68"/>
        <end position="250"/>
    </location>
</feature>
<dbReference type="InterPro" id="IPR007046">
    <property type="entry name" value="RNA_pol_sigma_54_core-bd"/>
</dbReference>
<reference evidence="12 13" key="1">
    <citation type="submission" date="2016-10" db="EMBL/GenBank/DDBJ databases">
        <authorList>
            <person name="de Groot N.N."/>
        </authorList>
    </citation>
    <scope>NUCLEOTIDE SEQUENCE [LARGE SCALE GENOMIC DNA]</scope>
    <source>
        <strain evidence="13">DSM 938 / 37b4</strain>
    </source>
</reference>
<keyword evidence="4 9" id="KW-0548">Nucleotidyltransferase</keyword>
<dbReference type="OrthoDB" id="9814402at2"/>
<dbReference type="InterPro" id="IPR038709">
    <property type="entry name" value="RpoN_core-bd_sf"/>
</dbReference>
<evidence type="ECO:0000259" key="10">
    <source>
        <dbReference type="Pfam" id="PF04552"/>
    </source>
</evidence>
<dbReference type="PROSITE" id="PS50044">
    <property type="entry name" value="SIGMA54_3"/>
    <property type="match status" value="1"/>
</dbReference>
<evidence type="ECO:0000256" key="7">
    <source>
        <dbReference type="ARBA" id="ARBA00023125"/>
    </source>
</evidence>
<dbReference type="Pfam" id="PF04963">
    <property type="entry name" value="Sigma54_CBD"/>
    <property type="match status" value="1"/>
</dbReference>
<evidence type="ECO:0000256" key="3">
    <source>
        <dbReference type="ARBA" id="ARBA00022679"/>
    </source>
</evidence>
<dbReference type="PROSITE" id="PS00718">
    <property type="entry name" value="SIGMA54_2"/>
    <property type="match status" value="1"/>
</dbReference>
<keyword evidence="8 9" id="KW-0804">Transcription</keyword>
<evidence type="ECO:0000259" key="11">
    <source>
        <dbReference type="Pfam" id="PF04963"/>
    </source>
</evidence>
<evidence type="ECO:0000256" key="5">
    <source>
        <dbReference type="ARBA" id="ARBA00023015"/>
    </source>
</evidence>
<dbReference type="GO" id="GO:0006352">
    <property type="term" value="P:DNA-templated transcription initiation"/>
    <property type="evidence" value="ECO:0007669"/>
    <property type="project" value="InterPro"/>
</dbReference>
<keyword evidence="6 9" id="KW-0731">Sigma factor</keyword>
<dbReference type="Gene3D" id="1.10.10.60">
    <property type="entry name" value="Homeodomain-like"/>
    <property type="match status" value="1"/>
</dbReference>
<dbReference type="GO" id="GO:0016779">
    <property type="term" value="F:nucleotidyltransferase activity"/>
    <property type="evidence" value="ECO:0007669"/>
    <property type="project" value="UniProtKB-KW"/>
</dbReference>
<sequence>MELAQTLSQRQTMQMAGQMLHSLAILGMSSQDLSEHLTEQATSNPFLTYRAPPAFIARGGEDFDAVAAVAAHKPSLMAHVVDQIEMAFADAPDRLLALRFAEALEPSGWLGQSVDSIALAAGATPARAEAVLSVLQGFEPTGLFARDLSDCLILQAREADILTWEVETLIRNIPLIAENRLSDLAELCDCDIGDIPEIIKQIRHLNPKPGLAFDHQPTPVFPPDLIALRGAEGWTVELNRATSPTITVREDRFADGSADVKARAERRKALAEARALAQALERRGDTLLRTAAVLVARQSAFLDKGTAFLVPLTLEDVASELGLHASTISRAVSGRMIQTQTRALPLRAFFSRAVSTQGGGEAVSRDSALDFVQRTVGGEDPQNPLSDDAIVTLAERAGLRIARRTVAKYRSTLGLASSYERRRAAAAR</sequence>
<dbReference type="PROSITE" id="PS00717">
    <property type="entry name" value="SIGMA54_1"/>
    <property type="match status" value="1"/>
</dbReference>
<dbReference type="Gene3D" id="1.10.10.1330">
    <property type="entry name" value="RNA polymerase sigma-54 factor, core-binding domain"/>
    <property type="match status" value="1"/>
</dbReference>
<dbReference type="GO" id="GO:0003677">
    <property type="term" value="F:DNA binding"/>
    <property type="evidence" value="ECO:0007669"/>
    <property type="project" value="UniProtKB-KW"/>
</dbReference>
<dbReference type="GO" id="GO:0000428">
    <property type="term" value="C:DNA-directed RNA polymerase complex"/>
    <property type="evidence" value="ECO:0007669"/>
    <property type="project" value="UniProtKB-KW"/>
</dbReference>
<organism evidence="12 13">
    <name type="scientific">Rhodobacter capsulatus</name>
    <name type="common">Rhodopseudomonas capsulata</name>
    <dbReference type="NCBI Taxonomy" id="1061"/>
    <lineage>
        <taxon>Bacteria</taxon>
        <taxon>Pseudomonadati</taxon>
        <taxon>Pseudomonadota</taxon>
        <taxon>Alphaproteobacteria</taxon>
        <taxon>Rhodobacterales</taxon>
        <taxon>Rhodobacter group</taxon>
        <taxon>Rhodobacter</taxon>
    </lineage>
</organism>
<evidence type="ECO:0000313" key="13">
    <source>
        <dbReference type="Proteomes" id="UP000183812"/>
    </source>
</evidence>
<dbReference type="PIRSF" id="PIRSF000774">
    <property type="entry name" value="RpoN"/>
    <property type="match status" value="1"/>
</dbReference>
<dbReference type="Proteomes" id="UP000183812">
    <property type="component" value="Unassembled WGS sequence"/>
</dbReference>
<dbReference type="InterPro" id="IPR007634">
    <property type="entry name" value="RNA_pol_sigma_54_DNA-bd"/>
</dbReference>
<dbReference type="GO" id="GO:0001216">
    <property type="term" value="F:DNA-binding transcription activator activity"/>
    <property type="evidence" value="ECO:0007669"/>
    <property type="project" value="InterPro"/>
</dbReference>
<gene>
    <name evidence="12" type="ORF">SAMN04244550_01142</name>
</gene>
<evidence type="ECO:0000256" key="1">
    <source>
        <dbReference type="ARBA" id="ARBA00008798"/>
    </source>
</evidence>
<evidence type="ECO:0000256" key="2">
    <source>
        <dbReference type="ARBA" id="ARBA00022478"/>
    </source>
</evidence>
<dbReference type="PRINTS" id="PR00045">
    <property type="entry name" value="SIGMA54FCT"/>
</dbReference>
<feature type="domain" description="RNA polymerase sigma factor 54 DNA-binding" evidence="10">
    <location>
        <begin position="265"/>
        <end position="423"/>
    </location>
</feature>
<evidence type="ECO:0000313" key="12">
    <source>
        <dbReference type="EMBL" id="SDE83555.1"/>
    </source>
</evidence>
<dbReference type="GO" id="GO:0016987">
    <property type="term" value="F:sigma factor activity"/>
    <property type="evidence" value="ECO:0007669"/>
    <property type="project" value="UniProtKB-KW"/>
</dbReference>
<evidence type="ECO:0000256" key="9">
    <source>
        <dbReference type="PIRNR" id="PIRNR000774"/>
    </source>
</evidence>
<dbReference type="RefSeq" id="WP_074553131.1">
    <property type="nucleotide sequence ID" value="NZ_FNAY01000004.1"/>
</dbReference>